<accession>I3Z6T4</accession>
<dbReference type="eggNOG" id="COG1215">
    <property type="taxonomic scope" value="Bacteria"/>
</dbReference>
<dbReference type="EMBL" id="CP003281">
    <property type="protein sequence ID" value="AFL84952.1"/>
    <property type="molecule type" value="Genomic_DNA"/>
</dbReference>
<evidence type="ECO:0000259" key="4">
    <source>
        <dbReference type="Pfam" id="PF00535"/>
    </source>
</evidence>
<evidence type="ECO:0000256" key="2">
    <source>
        <dbReference type="ARBA" id="ARBA00022676"/>
    </source>
</evidence>
<dbReference type="PANTHER" id="PTHR43685:SF5">
    <property type="entry name" value="GLYCOSYLTRANSFERASE EPSE-RELATED"/>
    <property type="match status" value="1"/>
</dbReference>
<dbReference type="STRING" id="866536.Belba_2392"/>
<protein>
    <submittedName>
        <fullName evidence="5">Glycosyl transferase</fullName>
    </submittedName>
</protein>
<organism evidence="5 6">
    <name type="scientific">Belliella baltica (strain DSM 15883 / CIP 108006 / LMG 21964 / BA134)</name>
    <dbReference type="NCBI Taxonomy" id="866536"/>
    <lineage>
        <taxon>Bacteria</taxon>
        <taxon>Pseudomonadati</taxon>
        <taxon>Bacteroidota</taxon>
        <taxon>Cytophagia</taxon>
        <taxon>Cytophagales</taxon>
        <taxon>Cyclobacteriaceae</taxon>
        <taxon>Belliella</taxon>
    </lineage>
</organism>
<dbReference type="Pfam" id="PF00535">
    <property type="entry name" value="Glycos_transf_2"/>
    <property type="match status" value="1"/>
</dbReference>
<evidence type="ECO:0000256" key="3">
    <source>
        <dbReference type="ARBA" id="ARBA00022679"/>
    </source>
</evidence>
<dbReference type="KEGG" id="bbd:Belba_2392"/>
<reference evidence="6" key="1">
    <citation type="submission" date="2012-06" db="EMBL/GenBank/DDBJ databases">
        <title>The complete genome of Belliella baltica DSM 15883.</title>
        <authorList>
            <person name="Lucas S."/>
            <person name="Copeland A."/>
            <person name="Lapidus A."/>
            <person name="Goodwin L."/>
            <person name="Pitluck S."/>
            <person name="Peters L."/>
            <person name="Mikhailova N."/>
            <person name="Davenport K."/>
            <person name="Kyrpides N."/>
            <person name="Mavromatis K."/>
            <person name="Pagani I."/>
            <person name="Ivanova N."/>
            <person name="Ovchinnikova G."/>
            <person name="Zeytun A."/>
            <person name="Detter J.C."/>
            <person name="Han C."/>
            <person name="Land M."/>
            <person name="Hauser L."/>
            <person name="Markowitz V."/>
            <person name="Cheng J.-F."/>
            <person name="Hugenholtz P."/>
            <person name="Woyke T."/>
            <person name="Wu D."/>
            <person name="Tindall B."/>
            <person name="Pomrenke H."/>
            <person name="Brambilla E."/>
            <person name="Klenk H.-P."/>
            <person name="Eisen J.A."/>
        </authorList>
    </citation>
    <scope>NUCLEOTIDE SEQUENCE [LARGE SCALE GENOMIC DNA]</scope>
    <source>
        <strain evidence="6">DSM 15883 / CIP 108006 / LMG 21964 / BA134</strain>
    </source>
</reference>
<gene>
    <name evidence="5" type="ordered locus">Belba_2392</name>
</gene>
<keyword evidence="3 5" id="KW-0808">Transferase</keyword>
<dbReference type="SUPFAM" id="SSF53448">
    <property type="entry name" value="Nucleotide-diphospho-sugar transferases"/>
    <property type="match status" value="1"/>
</dbReference>
<dbReference type="PANTHER" id="PTHR43685">
    <property type="entry name" value="GLYCOSYLTRANSFERASE"/>
    <property type="match status" value="1"/>
</dbReference>
<keyword evidence="6" id="KW-1185">Reference proteome</keyword>
<sequence length="273" mass="31770">MRKQIDFSCLMSIYQRDSARFLKEALNSINNQTLKANEIVLVKDGPVSLELDAILSEFQDKLPLKIISIDENRGLGHALSFGLNFISNDIVARMDADDISVSNRFEKQIDILIKNPEYDLVSSNIEEFNNVPGDLGIIKKVPEKHEDILKYSQKRSPFNHPSVVFRKQAVLNAGSYKSMLFFEDYYLWLRLIKSGRKFYNIQDPLLYFRVGNNMIGRRQGFKYALHEYNFFKSAYKEKLISLYDFINAVLIRFPLRLLPVSTLKFIYSSLLRK</sequence>
<dbReference type="GO" id="GO:0016757">
    <property type="term" value="F:glycosyltransferase activity"/>
    <property type="evidence" value="ECO:0007669"/>
    <property type="project" value="UniProtKB-KW"/>
</dbReference>
<dbReference type="InterPro" id="IPR050834">
    <property type="entry name" value="Glycosyltransf_2"/>
</dbReference>
<feature type="domain" description="Glycosyltransferase 2-like" evidence="4">
    <location>
        <begin position="8"/>
        <end position="144"/>
    </location>
</feature>
<dbReference type="InterPro" id="IPR001173">
    <property type="entry name" value="Glyco_trans_2-like"/>
</dbReference>
<dbReference type="PATRIC" id="fig|866536.3.peg.2463"/>
<dbReference type="AlphaFoldDB" id="I3Z6T4"/>
<dbReference type="HOGENOM" id="CLU_025996_0_9_10"/>
<dbReference type="Proteomes" id="UP000006050">
    <property type="component" value="Chromosome"/>
</dbReference>
<dbReference type="OrthoDB" id="6307329at2"/>
<evidence type="ECO:0000256" key="1">
    <source>
        <dbReference type="ARBA" id="ARBA00006739"/>
    </source>
</evidence>
<dbReference type="Gene3D" id="3.90.550.10">
    <property type="entry name" value="Spore Coat Polysaccharide Biosynthesis Protein SpsA, Chain A"/>
    <property type="match status" value="1"/>
</dbReference>
<name>I3Z6T4_BELBD</name>
<dbReference type="RefSeq" id="WP_014772911.1">
    <property type="nucleotide sequence ID" value="NC_018010.1"/>
</dbReference>
<comment type="similarity">
    <text evidence="1">Belongs to the glycosyltransferase 2 family.</text>
</comment>
<proteinExistence type="inferred from homology"/>
<evidence type="ECO:0000313" key="6">
    <source>
        <dbReference type="Proteomes" id="UP000006050"/>
    </source>
</evidence>
<evidence type="ECO:0000313" key="5">
    <source>
        <dbReference type="EMBL" id="AFL84952.1"/>
    </source>
</evidence>
<keyword evidence="2" id="KW-0328">Glycosyltransferase</keyword>
<dbReference type="InterPro" id="IPR029044">
    <property type="entry name" value="Nucleotide-diphossugar_trans"/>
</dbReference>